<evidence type="ECO:0000313" key="18">
    <source>
        <dbReference type="EMBL" id="OMO56523.1"/>
    </source>
</evidence>
<dbReference type="Pfam" id="PF13640">
    <property type="entry name" value="2OG-FeII_Oxy_3"/>
    <property type="match status" value="1"/>
</dbReference>
<keyword evidence="5 16" id="KW-0812">Transmembrane</keyword>
<dbReference type="OMA" id="EQYGPQK"/>
<evidence type="ECO:0000256" key="5">
    <source>
        <dbReference type="ARBA" id="ARBA00022692"/>
    </source>
</evidence>
<comment type="catalytic activity">
    <reaction evidence="15">
        <text>L-prolyl-[collagen] + 2-oxoglutarate + O2 = trans-4-hydroxy-L-prolyl-[collagen] + succinate + CO2</text>
        <dbReference type="Rhea" id="RHEA:18945"/>
        <dbReference type="Rhea" id="RHEA-COMP:11676"/>
        <dbReference type="Rhea" id="RHEA-COMP:11680"/>
        <dbReference type="ChEBI" id="CHEBI:15379"/>
        <dbReference type="ChEBI" id="CHEBI:16526"/>
        <dbReference type="ChEBI" id="CHEBI:16810"/>
        <dbReference type="ChEBI" id="CHEBI:30031"/>
        <dbReference type="ChEBI" id="CHEBI:50342"/>
        <dbReference type="ChEBI" id="CHEBI:61965"/>
        <dbReference type="EC" id="1.14.11.2"/>
    </reaction>
</comment>
<keyword evidence="10 16" id="KW-1133">Transmembrane helix</keyword>
<dbReference type="InterPro" id="IPR044862">
    <property type="entry name" value="Pro_4_hyd_alph_FE2OG_OXY"/>
</dbReference>
<evidence type="ECO:0000256" key="14">
    <source>
        <dbReference type="ARBA" id="ARBA00023180"/>
    </source>
</evidence>
<evidence type="ECO:0000256" key="6">
    <source>
        <dbReference type="ARBA" id="ARBA00022723"/>
    </source>
</evidence>
<accession>A0A1R3GEL7</accession>
<evidence type="ECO:0000256" key="8">
    <source>
        <dbReference type="ARBA" id="ARBA00022964"/>
    </source>
</evidence>
<comment type="subcellular location">
    <subcellularLocation>
        <location evidence="2">Endoplasmic reticulum membrane</location>
        <topology evidence="2">Single-pass type II membrane protein</topology>
    </subcellularLocation>
</comment>
<dbReference type="GO" id="GO:0004656">
    <property type="term" value="F:procollagen-proline 4-dioxygenase activity"/>
    <property type="evidence" value="ECO:0007669"/>
    <property type="project" value="UniProtKB-EC"/>
</dbReference>
<dbReference type="InterPro" id="IPR005123">
    <property type="entry name" value="Oxoglu/Fe-dep_dioxygenase_dom"/>
</dbReference>
<dbReference type="PROSITE" id="PS51471">
    <property type="entry name" value="FE2OG_OXY"/>
    <property type="match status" value="1"/>
</dbReference>
<evidence type="ECO:0000256" key="3">
    <source>
        <dbReference type="ARBA" id="ARBA00006511"/>
    </source>
</evidence>
<comment type="similarity">
    <text evidence="3">Belongs to the P4HA family.</text>
</comment>
<dbReference type="GO" id="GO:0005506">
    <property type="term" value="F:iron ion binding"/>
    <property type="evidence" value="ECO:0007669"/>
    <property type="project" value="InterPro"/>
</dbReference>
<gene>
    <name evidence="18" type="ORF">CCACVL1_26484</name>
</gene>
<dbReference type="STRING" id="210143.A0A1R3GEL7"/>
<keyword evidence="9" id="KW-0735">Signal-anchor</keyword>
<dbReference type="PANTHER" id="PTHR10869:SF246">
    <property type="entry name" value="TRANSMEMBRANE PROLYL 4-HYDROXYLASE"/>
    <property type="match status" value="1"/>
</dbReference>
<keyword evidence="8 18" id="KW-0223">Dioxygenase</keyword>
<dbReference type="SMART" id="SM00702">
    <property type="entry name" value="P4Hc"/>
    <property type="match status" value="1"/>
</dbReference>
<keyword evidence="11" id="KW-0560">Oxidoreductase</keyword>
<keyword evidence="13 16" id="KW-0472">Membrane</keyword>
<dbReference type="EMBL" id="AWWV01014487">
    <property type="protein sequence ID" value="OMO56523.1"/>
    <property type="molecule type" value="Genomic_DNA"/>
</dbReference>
<evidence type="ECO:0000256" key="12">
    <source>
        <dbReference type="ARBA" id="ARBA00023004"/>
    </source>
</evidence>
<dbReference type="Gramene" id="OMO56523">
    <property type="protein sequence ID" value="OMO56523"/>
    <property type="gene ID" value="CCACVL1_26484"/>
</dbReference>
<evidence type="ECO:0000256" key="4">
    <source>
        <dbReference type="ARBA" id="ARBA00012269"/>
    </source>
</evidence>
<dbReference type="EC" id="1.14.11.2" evidence="4"/>
<keyword evidence="19" id="KW-1185">Reference proteome</keyword>
<keyword evidence="14" id="KW-0325">Glycoprotein</keyword>
<evidence type="ECO:0000256" key="15">
    <source>
        <dbReference type="ARBA" id="ARBA00049169"/>
    </source>
</evidence>
<dbReference type="InterPro" id="IPR006620">
    <property type="entry name" value="Pro_4_hyd_alph"/>
</dbReference>
<evidence type="ECO:0000313" key="19">
    <source>
        <dbReference type="Proteomes" id="UP000188268"/>
    </source>
</evidence>
<evidence type="ECO:0000256" key="11">
    <source>
        <dbReference type="ARBA" id="ARBA00023002"/>
    </source>
</evidence>
<comment type="cofactor">
    <cofactor evidence="1">
        <name>L-ascorbate</name>
        <dbReference type="ChEBI" id="CHEBI:38290"/>
    </cofactor>
</comment>
<evidence type="ECO:0000256" key="2">
    <source>
        <dbReference type="ARBA" id="ARBA00004648"/>
    </source>
</evidence>
<evidence type="ECO:0000259" key="17">
    <source>
        <dbReference type="PROSITE" id="PS51471"/>
    </source>
</evidence>
<evidence type="ECO:0000256" key="7">
    <source>
        <dbReference type="ARBA" id="ARBA00022824"/>
    </source>
</evidence>
<reference evidence="18 19" key="1">
    <citation type="submission" date="2013-09" db="EMBL/GenBank/DDBJ databases">
        <title>Corchorus capsularis genome sequencing.</title>
        <authorList>
            <person name="Alam M."/>
            <person name="Haque M.S."/>
            <person name="Islam M.S."/>
            <person name="Emdad E.M."/>
            <person name="Islam M.M."/>
            <person name="Ahmed B."/>
            <person name="Halim A."/>
            <person name="Hossen Q.M.M."/>
            <person name="Hossain M.Z."/>
            <person name="Ahmed R."/>
            <person name="Khan M.M."/>
            <person name="Islam R."/>
            <person name="Rashid M.M."/>
            <person name="Khan S.A."/>
            <person name="Rahman M.S."/>
            <person name="Alam M."/>
        </authorList>
    </citation>
    <scope>NUCLEOTIDE SEQUENCE [LARGE SCALE GENOMIC DNA]</scope>
    <source>
        <strain evidence="19">cv. CVL-1</strain>
        <tissue evidence="18">Whole seedling</tissue>
    </source>
</reference>
<sequence>MATTYAFDDYTPKAKAKSRGYWYWWNNYSRAKLGFPSVFIFCCLFFIAGFLCSSLRSQEVSGFKQSGRQLEETLNYDVMAHGKTGDDSMSVIPFQVISWKPRAFYFPRFATPEQCQHVINLAKSKLEPSKLALRKGEVEKPQDVRTSMGTFLRASQDGAGILNAIEEKIAKATKLPRSHYEDFNVLRYQLGQKYDAHLDAFPPEQYGPQKSQRVATFLVYLSDVEEGGETAFPYENGMNMDGSYDFKKCVGLKVKPRMGDGFLFYSLYPNNTIDQLSLHQSCPVIKGPKWVVTKWIRDQEFSL</sequence>
<dbReference type="OrthoDB" id="420380at2759"/>
<organism evidence="18 19">
    <name type="scientific">Corchorus capsularis</name>
    <name type="common">Jute</name>
    <dbReference type="NCBI Taxonomy" id="210143"/>
    <lineage>
        <taxon>Eukaryota</taxon>
        <taxon>Viridiplantae</taxon>
        <taxon>Streptophyta</taxon>
        <taxon>Embryophyta</taxon>
        <taxon>Tracheophyta</taxon>
        <taxon>Spermatophyta</taxon>
        <taxon>Magnoliopsida</taxon>
        <taxon>eudicotyledons</taxon>
        <taxon>Gunneridae</taxon>
        <taxon>Pentapetalae</taxon>
        <taxon>rosids</taxon>
        <taxon>malvids</taxon>
        <taxon>Malvales</taxon>
        <taxon>Malvaceae</taxon>
        <taxon>Grewioideae</taxon>
        <taxon>Apeibeae</taxon>
        <taxon>Corchorus</taxon>
    </lineage>
</organism>
<keyword evidence="12" id="KW-0408">Iron</keyword>
<keyword evidence="7" id="KW-0256">Endoplasmic reticulum</keyword>
<name>A0A1R3GEL7_COCAP</name>
<feature type="domain" description="Fe2OG dioxygenase" evidence="17">
    <location>
        <begin position="179"/>
        <end position="298"/>
    </location>
</feature>
<dbReference type="PANTHER" id="PTHR10869">
    <property type="entry name" value="PROLYL 4-HYDROXYLASE ALPHA SUBUNIT"/>
    <property type="match status" value="1"/>
</dbReference>
<protein>
    <recommendedName>
        <fullName evidence="4">procollagen-proline 4-dioxygenase</fullName>
        <ecNumber evidence="4">1.14.11.2</ecNumber>
    </recommendedName>
</protein>
<keyword evidence="6" id="KW-0479">Metal-binding</keyword>
<dbReference type="Proteomes" id="UP000188268">
    <property type="component" value="Unassembled WGS sequence"/>
</dbReference>
<dbReference type="GO" id="GO:0031418">
    <property type="term" value="F:L-ascorbic acid binding"/>
    <property type="evidence" value="ECO:0007669"/>
    <property type="project" value="InterPro"/>
</dbReference>
<evidence type="ECO:0000256" key="10">
    <source>
        <dbReference type="ARBA" id="ARBA00022989"/>
    </source>
</evidence>
<feature type="transmembrane region" description="Helical" evidence="16">
    <location>
        <begin position="33"/>
        <end position="55"/>
    </location>
</feature>
<dbReference type="AlphaFoldDB" id="A0A1R3GEL7"/>
<evidence type="ECO:0000256" key="1">
    <source>
        <dbReference type="ARBA" id="ARBA00001961"/>
    </source>
</evidence>
<evidence type="ECO:0000256" key="13">
    <source>
        <dbReference type="ARBA" id="ARBA00023136"/>
    </source>
</evidence>
<dbReference type="Gene3D" id="2.60.120.620">
    <property type="entry name" value="q2cbj1_9rhob like domain"/>
    <property type="match status" value="1"/>
</dbReference>
<dbReference type="InterPro" id="IPR045054">
    <property type="entry name" value="P4HA-like"/>
</dbReference>
<dbReference type="GO" id="GO:0005789">
    <property type="term" value="C:endoplasmic reticulum membrane"/>
    <property type="evidence" value="ECO:0007669"/>
    <property type="project" value="UniProtKB-SubCell"/>
</dbReference>
<evidence type="ECO:0000256" key="16">
    <source>
        <dbReference type="SAM" id="Phobius"/>
    </source>
</evidence>
<evidence type="ECO:0000256" key="9">
    <source>
        <dbReference type="ARBA" id="ARBA00022968"/>
    </source>
</evidence>
<dbReference type="FunFam" id="2.60.120.620:FF:000002">
    <property type="entry name" value="Prolyl 4-hydroxylase 4"/>
    <property type="match status" value="1"/>
</dbReference>
<comment type="caution">
    <text evidence="18">The sequence shown here is derived from an EMBL/GenBank/DDBJ whole genome shotgun (WGS) entry which is preliminary data.</text>
</comment>
<proteinExistence type="inferred from homology"/>